<dbReference type="EMBL" id="JAHRIO010000302">
    <property type="protein sequence ID" value="MEQ2157875.1"/>
    <property type="molecule type" value="Genomic_DNA"/>
</dbReference>
<feature type="compositionally biased region" description="Polar residues" evidence="1">
    <location>
        <begin position="53"/>
        <end position="64"/>
    </location>
</feature>
<organism evidence="2 3">
    <name type="scientific">Goodea atripinnis</name>
    <dbReference type="NCBI Taxonomy" id="208336"/>
    <lineage>
        <taxon>Eukaryota</taxon>
        <taxon>Metazoa</taxon>
        <taxon>Chordata</taxon>
        <taxon>Craniata</taxon>
        <taxon>Vertebrata</taxon>
        <taxon>Euteleostomi</taxon>
        <taxon>Actinopterygii</taxon>
        <taxon>Neopterygii</taxon>
        <taxon>Teleostei</taxon>
        <taxon>Neoteleostei</taxon>
        <taxon>Acanthomorphata</taxon>
        <taxon>Ovalentaria</taxon>
        <taxon>Atherinomorphae</taxon>
        <taxon>Cyprinodontiformes</taxon>
        <taxon>Goodeidae</taxon>
        <taxon>Goodea</taxon>
    </lineage>
</organism>
<protein>
    <submittedName>
        <fullName evidence="2">Uncharacterized protein</fullName>
    </submittedName>
</protein>
<evidence type="ECO:0000256" key="1">
    <source>
        <dbReference type="SAM" id="MobiDB-lite"/>
    </source>
</evidence>
<dbReference type="Proteomes" id="UP001476798">
    <property type="component" value="Unassembled WGS sequence"/>
</dbReference>
<accession>A0ABV0MFI0</accession>
<gene>
    <name evidence="2" type="ORF">GOODEAATRI_006361</name>
</gene>
<keyword evidence="3" id="KW-1185">Reference proteome</keyword>
<sequence>LKKWSLKHWVTVDLTRRILETFSPRIIMCRLFSWTSTSDSSFSRLSAPPAGANPTSSQKSQCNSWPPGAWEKRTGVMVPYRATVLSVDNTSPL</sequence>
<evidence type="ECO:0000313" key="3">
    <source>
        <dbReference type="Proteomes" id="UP001476798"/>
    </source>
</evidence>
<evidence type="ECO:0000313" key="2">
    <source>
        <dbReference type="EMBL" id="MEQ2157875.1"/>
    </source>
</evidence>
<name>A0ABV0MFI0_9TELE</name>
<feature type="non-terminal residue" evidence="2">
    <location>
        <position position="1"/>
    </location>
</feature>
<proteinExistence type="predicted"/>
<reference evidence="2 3" key="1">
    <citation type="submission" date="2021-06" db="EMBL/GenBank/DDBJ databases">
        <authorList>
            <person name="Palmer J.M."/>
        </authorList>
    </citation>
    <scope>NUCLEOTIDE SEQUENCE [LARGE SCALE GENOMIC DNA]</scope>
    <source>
        <strain evidence="2 3">GA_2019</strain>
        <tissue evidence="2">Muscle</tissue>
    </source>
</reference>
<comment type="caution">
    <text evidence="2">The sequence shown here is derived from an EMBL/GenBank/DDBJ whole genome shotgun (WGS) entry which is preliminary data.</text>
</comment>
<feature type="region of interest" description="Disordered" evidence="1">
    <location>
        <begin position="39"/>
        <end position="65"/>
    </location>
</feature>